<dbReference type="InterPro" id="IPR007694">
    <property type="entry name" value="DNA_helicase_DnaB-like_C"/>
</dbReference>
<proteinExistence type="predicted"/>
<dbReference type="GO" id="GO:0006260">
    <property type="term" value="P:DNA replication"/>
    <property type="evidence" value="ECO:0007669"/>
    <property type="project" value="InterPro"/>
</dbReference>
<feature type="domain" description="SF4 helicase" evidence="1">
    <location>
        <begin position="41"/>
        <end position="296"/>
    </location>
</feature>
<keyword evidence="3" id="KW-1185">Reference proteome</keyword>
<dbReference type="SUPFAM" id="SSF52540">
    <property type="entry name" value="P-loop containing nucleoside triphosphate hydrolases"/>
    <property type="match status" value="1"/>
</dbReference>
<keyword evidence="2" id="KW-0547">Nucleotide-binding</keyword>
<keyword evidence="2" id="KW-0347">Helicase</keyword>
<keyword evidence="2" id="KW-0067">ATP-binding</keyword>
<evidence type="ECO:0000313" key="3">
    <source>
        <dbReference type="Proteomes" id="UP000182737"/>
    </source>
</evidence>
<accession>A0A1I3LM38</accession>
<dbReference type="Pfam" id="PF03796">
    <property type="entry name" value="DnaB_C"/>
    <property type="match status" value="1"/>
</dbReference>
<dbReference type="GO" id="GO:0005829">
    <property type="term" value="C:cytosol"/>
    <property type="evidence" value="ECO:0007669"/>
    <property type="project" value="TreeGrafter"/>
</dbReference>
<dbReference type="Proteomes" id="UP000182737">
    <property type="component" value="Unassembled WGS sequence"/>
</dbReference>
<organism evidence="2 3">
    <name type="scientific">Treponema bryantii</name>
    <dbReference type="NCBI Taxonomy" id="163"/>
    <lineage>
        <taxon>Bacteria</taxon>
        <taxon>Pseudomonadati</taxon>
        <taxon>Spirochaetota</taxon>
        <taxon>Spirochaetia</taxon>
        <taxon>Spirochaetales</taxon>
        <taxon>Treponemataceae</taxon>
        <taxon>Treponema</taxon>
    </lineage>
</organism>
<dbReference type="PANTHER" id="PTHR30153">
    <property type="entry name" value="REPLICATIVE DNA HELICASE DNAB"/>
    <property type="match status" value="1"/>
</dbReference>
<dbReference type="GO" id="GO:0005524">
    <property type="term" value="F:ATP binding"/>
    <property type="evidence" value="ECO:0007669"/>
    <property type="project" value="InterPro"/>
</dbReference>
<keyword evidence="2" id="KW-0378">Hydrolase</keyword>
<dbReference type="PROSITE" id="PS51199">
    <property type="entry name" value="SF4_HELICASE"/>
    <property type="match status" value="1"/>
</dbReference>
<dbReference type="EMBL" id="FORI01000007">
    <property type="protein sequence ID" value="SFI85767.1"/>
    <property type="molecule type" value="Genomic_DNA"/>
</dbReference>
<evidence type="ECO:0000259" key="1">
    <source>
        <dbReference type="PROSITE" id="PS51199"/>
    </source>
</evidence>
<gene>
    <name evidence="2" type="ORF">SAMN04487775_10772</name>
</gene>
<dbReference type="GO" id="GO:0003678">
    <property type="term" value="F:DNA helicase activity"/>
    <property type="evidence" value="ECO:0007669"/>
    <property type="project" value="InterPro"/>
</dbReference>
<dbReference type="AlphaFoldDB" id="A0A1I3LM38"/>
<protein>
    <submittedName>
        <fullName evidence="2">DnaB-like helicase C terminal domain-containing protein</fullName>
    </submittedName>
</protein>
<dbReference type="InterPro" id="IPR027417">
    <property type="entry name" value="P-loop_NTPase"/>
</dbReference>
<reference evidence="3" key="1">
    <citation type="submission" date="2016-10" db="EMBL/GenBank/DDBJ databases">
        <authorList>
            <person name="Varghese N."/>
            <person name="Submissions S."/>
        </authorList>
    </citation>
    <scope>NUCLEOTIDE SEQUENCE [LARGE SCALE GENOMIC DNA]</scope>
    <source>
        <strain evidence="3">XBD1002</strain>
    </source>
</reference>
<evidence type="ECO:0000313" key="2">
    <source>
        <dbReference type="EMBL" id="SFI85767.1"/>
    </source>
</evidence>
<name>A0A1I3LM38_9SPIR</name>
<dbReference type="RefSeq" id="WP_074932277.1">
    <property type="nucleotide sequence ID" value="NZ_FORI01000007.1"/>
</dbReference>
<sequence length="296" mass="34274">MEKTEDKESNVNLYKEIDYPYSSAKEVMLEVVEYIERRFKGPENEVLLETRFPYLSFQKEDLVVLASKPGIGKTNFVLSLISQLILDKQIPVALISPLISECEIGMRLVSINSDIHLAKIRCGMLGKEEVEKMQKIAGRLFEAPFYIYNEPNCSFKNIKKKAIEFAMEKHIQLFIVDNFEYLQELVDARENEYRTILTNLLREFRYLANELHIPIIITMNIPNLKSDLEPNLLDFKKYMVITEEADKVVFLHRERNKTGFVKQDAKLIVAKNTSGPTGDISVRFYSSTGKFTCTDF</sequence>
<dbReference type="Gene3D" id="3.40.50.300">
    <property type="entry name" value="P-loop containing nucleotide triphosphate hydrolases"/>
    <property type="match status" value="1"/>
</dbReference>
<dbReference type="PANTHER" id="PTHR30153:SF2">
    <property type="entry name" value="REPLICATIVE DNA HELICASE"/>
    <property type="match status" value="1"/>
</dbReference>